<proteinExistence type="inferred from homology"/>
<dbReference type="SUPFAM" id="SSF116842">
    <property type="entry name" value="XseB-like"/>
    <property type="match status" value="1"/>
</dbReference>
<sequence>MADEQGRTFEDVHGRLAEIVDAVSDADISLDDALKLYEEAVKLGLSACDLSEQDLDAFMAAEEPEAEEASGVAAPTEEEADAQTPDAGNESDVTGGAGTAPAGGGFSHPSAAAEVPFAEPSSEA</sequence>
<evidence type="ECO:0000256" key="1">
    <source>
        <dbReference type="ARBA" id="ARBA00009998"/>
    </source>
</evidence>
<dbReference type="Proteomes" id="UP001343724">
    <property type="component" value="Unassembled WGS sequence"/>
</dbReference>
<keyword evidence="2" id="KW-0963">Cytoplasm</keyword>
<evidence type="ECO:0000256" key="2">
    <source>
        <dbReference type="ARBA" id="ARBA00022490"/>
    </source>
</evidence>
<keyword evidence="8" id="KW-1185">Reference proteome</keyword>
<evidence type="ECO:0000313" key="7">
    <source>
        <dbReference type="EMBL" id="MEC4295743.1"/>
    </source>
</evidence>
<feature type="compositionally biased region" description="Gly residues" evidence="6">
    <location>
        <begin position="95"/>
        <end position="106"/>
    </location>
</feature>
<keyword evidence="3" id="KW-0540">Nuclease</keyword>
<dbReference type="EC" id="3.1.11.6" evidence="7"/>
<dbReference type="Pfam" id="PF02609">
    <property type="entry name" value="Exonuc_VII_S"/>
    <property type="match status" value="1"/>
</dbReference>
<keyword evidence="5" id="KW-0269">Exonuclease</keyword>
<evidence type="ECO:0000256" key="4">
    <source>
        <dbReference type="ARBA" id="ARBA00022801"/>
    </source>
</evidence>
<dbReference type="InterPro" id="IPR037004">
    <property type="entry name" value="Exonuc_VII_ssu_sf"/>
</dbReference>
<dbReference type="RefSeq" id="WP_326441059.1">
    <property type="nucleotide sequence ID" value="NZ_JAYMFH010000016.1"/>
</dbReference>
<accession>A0ABU6J0Y1</accession>
<organism evidence="7 8">
    <name type="scientific">Adlercreutzia shanghongiae</name>
    <dbReference type="NCBI Taxonomy" id="3111773"/>
    <lineage>
        <taxon>Bacteria</taxon>
        <taxon>Bacillati</taxon>
        <taxon>Actinomycetota</taxon>
        <taxon>Coriobacteriia</taxon>
        <taxon>Eggerthellales</taxon>
        <taxon>Eggerthellaceae</taxon>
        <taxon>Adlercreutzia</taxon>
    </lineage>
</organism>
<evidence type="ECO:0000313" key="8">
    <source>
        <dbReference type="Proteomes" id="UP001343724"/>
    </source>
</evidence>
<reference evidence="7 8" key="1">
    <citation type="submission" date="2024-01" db="EMBL/GenBank/DDBJ databases">
        <title>novel species in genus Adlercreutzia.</title>
        <authorList>
            <person name="Liu X."/>
        </authorList>
    </citation>
    <scope>NUCLEOTIDE SEQUENCE [LARGE SCALE GENOMIC DNA]</scope>
    <source>
        <strain evidence="7 8">R22</strain>
    </source>
</reference>
<evidence type="ECO:0000256" key="5">
    <source>
        <dbReference type="ARBA" id="ARBA00022839"/>
    </source>
</evidence>
<evidence type="ECO:0000256" key="6">
    <source>
        <dbReference type="SAM" id="MobiDB-lite"/>
    </source>
</evidence>
<gene>
    <name evidence="7" type="ORF">VJ920_10505</name>
</gene>
<comment type="similarity">
    <text evidence="1">Belongs to the XseB family.</text>
</comment>
<dbReference type="InterPro" id="IPR003761">
    <property type="entry name" value="Exonuc_VII_S"/>
</dbReference>
<dbReference type="GO" id="GO:0008855">
    <property type="term" value="F:exodeoxyribonuclease VII activity"/>
    <property type="evidence" value="ECO:0007669"/>
    <property type="project" value="UniProtKB-EC"/>
</dbReference>
<dbReference type="Gene3D" id="1.10.287.1040">
    <property type="entry name" value="Exonuclease VII, small subunit"/>
    <property type="match status" value="1"/>
</dbReference>
<name>A0ABU6J0Y1_9ACTN</name>
<feature type="region of interest" description="Disordered" evidence="6">
    <location>
        <begin position="60"/>
        <end position="124"/>
    </location>
</feature>
<protein>
    <submittedName>
        <fullName evidence="7">Exodeoxyribonuclease VII small subunit</fullName>
        <ecNumber evidence="7">3.1.11.6</ecNumber>
    </submittedName>
</protein>
<evidence type="ECO:0000256" key="3">
    <source>
        <dbReference type="ARBA" id="ARBA00022722"/>
    </source>
</evidence>
<keyword evidence="4 7" id="KW-0378">Hydrolase</keyword>
<comment type="caution">
    <text evidence="7">The sequence shown here is derived from an EMBL/GenBank/DDBJ whole genome shotgun (WGS) entry which is preliminary data.</text>
</comment>
<dbReference type="EMBL" id="JAYMFH010000016">
    <property type="protein sequence ID" value="MEC4295743.1"/>
    <property type="molecule type" value="Genomic_DNA"/>
</dbReference>